<dbReference type="Pfam" id="PF00108">
    <property type="entry name" value="Thiolase_N"/>
    <property type="match status" value="1"/>
</dbReference>
<feature type="active site" description="Proton acceptor" evidence="4">
    <location>
        <position position="379"/>
    </location>
</feature>
<name>A0A662DDY3_UNCAE</name>
<dbReference type="NCBIfam" id="TIGR01930">
    <property type="entry name" value="AcCoA-C-Actrans"/>
    <property type="match status" value="1"/>
</dbReference>
<protein>
    <submittedName>
        <fullName evidence="8">Acetyl-CoA C-acyltransferase</fullName>
        <ecNumber evidence="8">2.3.1.9</ecNumber>
    </submittedName>
</protein>
<evidence type="ECO:0000259" key="7">
    <source>
        <dbReference type="Pfam" id="PF02803"/>
    </source>
</evidence>
<proteinExistence type="inferred from homology"/>
<dbReference type="EC" id="2.3.1.9" evidence="8"/>
<accession>A0A662DDY3</accession>
<dbReference type="CDD" id="cd00751">
    <property type="entry name" value="thiolase"/>
    <property type="match status" value="1"/>
</dbReference>
<dbReference type="Proteomes" id="UP000280417">
    <property type="component" value="Unassembled WGS sequence"/>
</dbReference>
<evidence type="ECO:0000256" key="4">
    <source>
        <dbReference type="PIRSR" id="PIRSR000429-1"/>
    </source>
</evidence>
<reference evidence="8 9" key="1">
    <citation type="submission" date="2018-06" db="EMBL/GenBank/DDBJ databases">
        <title>Extensive metabolic versatility and redundancy in microbially diverse, dynamic hydrothermal sediments.</title>
        <authorList>
            <person name="Dombrowski N."/>
            <person name="Teske A."/>
            <person name="Baker B.J."/>
        </authorList>
    </citation>
    <scope>NUCLEOTIDE SEQUENCE [LARGE SCALE GENOMIC DNA]</scope>
    <source>
        <strain evidence="8">B3_G15</strain>
    </source>
</reference>
<keyword evidence="3 5" id="KW-0012">Acyltransferase</keyword>
<dbReference type="FunFam" id="3.40.47.10:FF:000010">
    <property type="entry name" value="Acetyl-CoA acetyltransferase (Thiolase)"/>
    <property type="match status" value="1"/>
</dbReference>
<comment type="caution">
    <text evidence="8">The sequence shown here is derived from an EMBL/GenBank/DDBJ whole genome shotgun (WGS) entry which is preliminary data.</text>
</comment>
<evidence type="ECO:0000256" key="1">
    <source>
        <dbReference type="ARBA" id="ARBA00010982"/>
    </source>
</evidence>
<dbReference type="EMBL" id="QMQA01000118">
    <property type="protein sequence ID" value="RLE13078.1"/>
    <property type="molecule type" value="Genomic_DNA"/>
</dbReference>
<organism evidence="8 9">
    <name type="scientific">Aerophobetes bacterium</name>
    <dbReference type="NCBI Taxonomy" id="2030807"/>
    <lineage>
        <taxon>Bacteria</taxon>
        <taxon>Candidatus Aerophobota</taxon>
    </lineage>
</organism>
<evidence type="ECO:0000313" key="8">
    <source>
        <dbReference type="EMBL" id="RLE13078.1"/>
    </source>
</evidence>
<feature type="active site" description="Proton acceptor" evidence="4">
    <location>
        <position position="349"/>
    </location>
</feature>
<dbReference type="InterPro" id="IPR020615">
    <property type="entry name" value="Thiolase_acyl_enz_int_AS"/>
</dbReference>
<keyword evidence="2 5" id="KW-0808">Transferase</keyword>
<dbReference type="InterPro" id="IPR002155">
    <property type="entry name" value="Thiolase"/>
</dbReference>
<dbReference type="AlphaFoldDB" id="A0A662DDY3"/>
<evidence type="ECO:0000313" key="9">
    <source>
        <dbReference type="Proteomes" id="UP000280417"/>
    </source>
</evidence>
<sequence length="392" mass="41925">MREVVIISAVRTPIGKFGGSLKDVPAPRLGAVVIKEALNRAGIEPESVDEVYMGNVIQAGLGQGPARQASIYAGLPKEVPAVTINRVCASGLTAVNLAAQSIATGNADIMVAGGMENMSRAPYALLNARWGYKLWDAELVDLMVRDGLWEVFNNYHMGITAENIAKKYKISRERQDKFALESHRKAVKAIKEGNFKDEIVPVEIASGKNESKIFDQDEHPRPDTSLEKLSKLPPVFKEDGTVTAGNSSGINDAAAALVLMSEERAKKLGKKIMAKIKCFASAGVDPAYMGLGPVTATKKALKKAKLSLKDIDVIEENEAFAAQSIAVMEELDIDPEVMNLNGGAIALGHPIGCTGARILVTLVYLMQRKNAELGLATLCVGGGQGVTTILER</sequence>
<dbReference type="InterPro" id="IPR020617">
    <property type="entry name" value="Thiolase_C"/>
</dbReference>
<dbReference type="PIRSF" id="PIRSF000429">
    <property type="entry name" value="Ac-CoA_Ac_transf"/>
    <property type="match status" value="1"/>
</dbReference>
<feature type="active site" description="Acyl-thioester intermediate" evidence="4">
    <location>
        <position position="88"/>
    </location>
</feature>
<evidence type="ECO:0000256" key="3">
    <source>
        <dbReference type="ARBA" id="ARBA00023315"/>
    </source>
</evidence>
<gene>
    <name evidence="8" type="ORF">DRJ04_04975</name>
</gene>
<evidence type="ECO:0000256" key="5">
    <source>
        <dbReference type="RuleBase" id="RU003557"/>
    </source>
</evidence>
<dbReference type="PROSITE" id="PS00737">
    <property type="entry name" value="THIOLASE_2"/>
    <property type="match status" value="1"/>
</dbReference>
<comment type="similarity">
    <text evidence="1 5">Belongs to the thiolase-like superfamily. Thiolase family.</text>
</comment>
<dbReference type="GO" id="GO:0003985">
    <property type="term" value="F:acetyl-CoA C-acetyltransferase activity"/>
    <property type="evidence" value="ECO:0007669"/>
    <property type="project" value="UniProtKB-EC"/>
</dbReference>
<feature type="domain" description="Thiolase C-terminal" evidence="7">
    <location>
        <begin position="271"/>
        <end position="392"/>
    </location>
</feature>
<dbReference type="PROSITE" id="PS00098">
    <property type="entry name" value="THIOLASE_1"/>
    <property type="match status" value="1"/>
</dbReference>
<dbReference type="PANTHER" id="PTHR18919">
    <property type="entry name" value="ACETYL-COA C-ACYLTRANSFERASE"/>
    <property type="match status" value="1"/>
</dbReference>
<dbReference type="InterPro" id="IPR020613">
    <property type="entry name" value="Thiolase_CS"/>
</dbReference>
<evidence type="ECO:0000259" key="6">
    <source>
        <dbReference type="Pfam" id="PF00108"/>
    </source>
</evidence>
<dbReference type="InterPro" id="IPR016039">
    <property type="entry name" value="Thiolase-like"/>
</dbReference>
<dbReference type="SUPFAM" id="SSF53901">
    <property type="entry name" value="Thiolase-like"/>
    <property type="match status" value="2"/>
</dbReference>
<dbReference type="PANTHER" id="PTHR18919:SF107">
    <property type="entry name" value="ACETYL-COA ACETYLTRANSFERASE, CYTOSOLIC"/>
    <property type="match status" value="1"/>
</dbReference>
<dbReference type="Gene3D" id="3.40.47.10">
    <property type="match status" value="1"/>
</dbReference>
<evidence type="ECO:0000256" key="2">
    <source>
        <dbReference type="ARBA" id="ARBA00022679"/>
    </source>
</evidence>
<feature type="domain" description="Thiolase N-terminal" evidence="6">
    <location>
        <begin position="4"/>
        <end position="263"/>
    </location>
</feature>
<dbReference type="Pfam" id="PF02803">
    <property type="entry name" value="Thiolase_C"/>
    <property type="match status" value="1"/>
</dbReference>
<dbReference type="InterPro" id="IPR020616">
    <property type="entry name" value="Thiolase_N"/>
</dbReference>